<evidence type="ECO:0000256" key="2">
    <source>
        <dbReference type="ARBA" id="ARBA00005019"/>
    </source>
</evidence>
<dbReference type="InterPro" id="IPR005248">
    <property type="entry name" value="NadD/NMNAT"/>
</dbReference>
<dbReference type="NCBIfam" id="NF000840">
    <property type="entry name" value="PRK00071.1-3"/>
    <property type="match status" value="1"/>
</dbReference>
<dbReference type="InterPro" id="IPR004821">
    <property type="entry name" value="Cyt_trans-like"/>
</dbReference>
<dbReference type="InterPro" id="IPR014729">
    <property type="entry name" value="Rossmann-like_a/b/a_fold"/>
</dbReference>
<evidence type="ECO:0000256" key="10">
    <source>
        <dbReference type="HAMAP-Rule" id="MF_00244"/>
    </source>
</evidence>
<comment type="catalytic activity">
    <reaction evidence="9 10">
        <text>nicotinate beta-D-ribonucleotide + ATP + H(+) = deamido-NAD(+) + diphosphate</text>
        <dbReference type="Rhea" id="RHEA:22860"/>
        <dbReference type="ChEBI" id="CHEBI:15378"/>
        <dbReference type="ChEBI" id="CHEBI:30616"/>
        <dbReference type="ChEBI" id="CHEBI:33019"/>
        <dbReference type="ChEBI" id="CHEBI:57502"/>
        <dbReference type="ChEBI" id="CHEBI:58437"/>
        <dbReference type="EC" id="2.7.7.18"/>
    </reaction>
</comment>
<keyword evidence="8 10" id="KW-0520">NAD</keyword>
<evidence type="ECO:0000256" key="8">
    <source>
        <dbReference type="ARBA" id="ARBA00023027"/>
    </source>
</evidence>
<name>A0A8D5A4G9_9FIRM</name>
<keyword evidence="6 10" id="KW-0547">Nucleotide-binding</keyword>
<evidence type="ECO:0000256" key="6">
    <source>
        <dbReference type="ARBA" id="ARBA00022741"/>
    </source>
</evidence>
<keyword evidence="4 10" id="KW-0808">Transferase</keyword>
<dbReference type="NCBIfam" id="TIGR00482">
    <property type="entry name" value="nicotinate (nicotinamide) nucleotide adenylyltransferase"/>
    <property type="match status" value="1"/>
</dbReference>
<comment type="similarity">
    <text evidence="10">Belongs to the NadD family.</text>
</comment>
<dbReference type="KEGG" id="dho:Dia5BBH33_08440"/>
<keyword evidence="3 10" id="KW-0662">Pyridine nucleotide biosynthesis</keyword>
<dbReference type="CDD" id="cd02165">
    <property type="entry name" value="NMNAT"/>
    <property type="match status" value="1"/>
</dbReference>
<dbReference type="SUPFAM" id="SSF52374">
    <property type="entry name" value="Nucleotidylyl transferase"/>
    <property type="match status" value="1"/>
</dbReference>
<proteinExistence type="inferred from homology"/>
<dbReference type="NCBIfam" id="TIGR00125">
    <property type="entry name" value="cyt_tran_rel"/>
    <property type="match status" value="1"/>
</dbReference>
<gene>
    <name evidence="10 12" type="primary">nadD</name>
    <name evidence="12" type="ORF">Dia5BBH33_08440</name>
</gene>
<dbReference type="UniPathway" id="UPA00253">
    <property type="reaction ID" value="UER00332"/>
</dbReference>
<accession>A0A8D5A4G9</accession>
<comment type="pathway">
    <text evidence="2 10">Cofactor biosynthesis; NAD(+) biosynthesis; deamido-NAD(+) from nicotinate D-ribonucleotide: step 1/1.</text>
</comment>
<evidence type="ECO:0000256" key="3">
    <source>
        <dbReference type="ARBA" id="ARBA00022642"/>
    </source>
</evidence>
<dbReference type="EMBL" id="AP019697">
    <property type="protein sequence ID" value="BBK24909.1"/>
    <property type="molecule type" value="Genomic_DNA"/>
</dbReference>
<protein>
    <recommendedName>
        <fullName evidence="10">Probable nicotinate-nucleotide adenylyltransferase</fullName>
        <ecNumber evidence="10">2.7.7.18</ecNumber>
    </recommendedName>
    <alternativeName>
        <fullName evidence="10">Deamido-NAD(+) diphosphorylase</fullName>
    </alternativeName>
    <alternativeName>
        <fullName evidence="10">Deamido-NAD(+) pyrophosphorylase</fullName>
    </alternativeName>
    <alternativeName>
        <fullName evidence="10">Nicotinate mononucleotide adenylyltransferase</fullName>
        <shortName evidence="10">NaMN adenylyltransferase</shortName>
    </alternativeName>
</protein>
<evidence type="ECO:0000256" key="4">
    <source>
        <dbReference type="ARBA" id="ARBA00022679"/>
    </source>
</evidence>
<dbReference type="Gene3D" id="3.40.50.620">
    <property type="entry name" value="HUPs"/>
    <property type="match status" value="1"/>
</dbReference>
<evidence type="ECO:0000256" key="7">
    <source>
        <dbReference type="ARBA" id="ARBA00022840"/>
    </source>
</evidence>
<sequence length="201" mass="23048">MSKRIGIFGGSFNPIHIGHLVIAEAAWQEFGLEKVLFIPSGDTPNKDMHHIDKHLRYNMVQKAIEGNEHFDISPIEREREGPSYTVDTIRLLRTSLSHDCQIFFICGTDAIVDLPNWKYNKELLDSCDFIAASRPGSEIQLEESIRFFGETGIKKIHPLNTPELDISSTKLRELIANKKSARYFIPDNVLTYIKKYHLYEA</sequence>
<keyword evidence="13" id="KW-1185">Reference proteome</keyword>
<evidence type="ECO:0000313" key="13">
    <source>
        <dbReference type="Proteomes" id="UP000320585"/>
    </source>
</evidence>
<comment type="function">
    <text evidence="1 10">Catalyzes the reversible adenylation of nicotinate mononucleotide (NaMN) to nicotinic acid adenine dinucleotide (NaAD).</text>
</comment>
<keyword evidence="7 10" id="KW-0067">ATP-binding</keyword>
<dbReference type="PANTHER" id="PTHR39321">
    <property type="entry name" value="NICOTINATE-NUCLEOTIDE ADENYLYLTRANSFERASE-RELATED"/>
    <property type="match status" value="1"/>
</dbReference>
<dbReference type="Proteomes" id="UP000320585">
    <property type="component" value="Chromosome"/>
</dbReference>
<feature type="domain" description="Cytidyltransferase-like" evidence="11">
    <location>
        <begin position="7"/>
        <end position="173"/>
    </location>
</feature>
<dbReference type="AlphaFoldDB" id="A0A8D5A4G9"/>
<evidence type="ECO:0000256" key="5">
    <source>
        <dbReference type="ARBA" id="ARBA00022695"/>
    </source>
</evidence>
<reference evidence="13" key="1">
    <citation type="submission" date="2019-05" db="EMBL/GenBank/DDBJ databases">
        <title>Complete genome sequencing of Dialister sp. strain 5BBH33.</title>
        <authorList>
            <person name="Sakamoto M."/>
            <person name="Murakami T."/>
            <person name="Mori H."/>
        </authorList>
    </citation>
    <scope>NUCLEOTIDE SEQUENCE [LARGE SCALE GENOMIC DNA]</scope>
    <source>
        <strain evidence="13">5BBH33</strain>
    </source>
</reference>
<organism evidence="12 13">
    <name type="scientific">Dialister hominis</name>
    <dbReference type="NCBI Taxonomy" id="2582419"/>
    <lineage>
        <taxon>Bacteria</taxon>
        <taxon>Bacillati</taxon>
        <taxon>Bacillota</taxon>
        <taxon>Negativicutes</taxon>
        <taxon>Veillonellales</taxon>
        <taxon>Veillonellaceae</taxon>
        <taxon>Dialister</taxon>
    </lineage>
</organism>
<dbReference type="EC" id="2.7.7.18" evidence="10"/>
<dbReference type="Pfam" id="PF01467">
    <property type="entry name" value="CTP_transf_like"/>
    <property type="match status" value="1"/>
</dbReference>
<evidence type="ECO:0000259" key="11">
    <source>
        <dbReference type="Pfam" id="PF01467"/>
    </source>
</evidence>
<dbReference type="GO" id="GO:0004515">
    <property type="term" value="F:nicotinate-nucleotide adenylyltransferase activity"/>
    <property type="evidence" value="ECO:0007669"/>
    <property type="project" value="UniProtKB-UniRule"/>
</dbReference>
<dbReference type="RefSeq" id="WP_022382784.1">
    <property type="nucleotide sequence ID" value="NZ_AP019697.1"/>
</dbReference>
<evidence type="ECO:0000256" key="9">
    <source>
        <dbReference type="ARBA" id="ARBA00048721"/>
    </source>
</evidence>
<dbReference type="GO" id="GO:0009435">
    <property type="term" value="P:NAD+ biosynthetic process"/>
    <property type="evidence" value="ECO:0007669"/>
    <property type="project" value="UniProtKB-UniRule"/>
</dbReference>
<dbReference type="PANTHER" id="PTHR39321:SF3">
    <property type="entry name" value="PHOSPHOPANTETHEINE ADENYLYLTRANSFERASE"/>
    <property type="match status" value="1"/>
</dbReference>
<dbReference type="GeneID" id="92716065"/>
<evidence type="ECO:0000256" key="1">
    <source>
        <dbReference type="ARBA" id="ARBA00002324"/>
    </source>
</evidence>
<dbReference type="OrthoDB" id="5295945at2"/>
<keyword evidence="5 10" id="KW-0548">Nucleotidyltransferase</keyword>
<dbReference type="HAMAP" id="MF_00244">
    <property type="entry name" value="NaMN_adenylyltr"/>
    <property type="match status" value="1"/>
</dbReference>
<evidence type="ECO:0000313" key="12">
    <source>
        <dbReference type="EMBL" id="BBK24909.1"/>
    </source>
</evidence>
<dbReference type="GO" id="GO:0005524">
    <property type="term" value="F:ATP binding"/>
    <property type="evidence" value="ECO:0007669"/>
    <property type="project" value="UniProtKB-KW"/>
</dbReference>